<gene>
    <name evidence="10" type="ORF">ACERLL_05785</name>
</gene>
<evidence type="ECO:0000256" key="5">
    <source>
        <dbReference type="ARBA" id="ARBA00022967"/>
    </source>
</evidence>
<accession>A0ABV4TUT9</accession>
<dbReference type="PANTHER" id="PTHR10160:SF19">
    <property type="entry name" value="PROTON-TRANSLOCATING NAD(P)(+) TRANSHYDROGENASE"/>
    <property type="match status" value="1"/>
</dbReference>
<evidence type="ECO:0000256" key="1">
    <source>
        <dbReference type="ARBA" id="ARBA00003943"/>
    </source>
</evidence>
<dbReference type="SMART" id="SM01002">
    <property type="entry name" value="AlaDh_PNT_C"/>
    <property type="match status" value="1"/>
</dbReference>
<feature type="domain" description="Alanine dehydrogenase/pyridine nucleotide transhydrogenase NAD(H)-binding" evidence="8">
    <location>
        <begin position="148"/>
        <end position="310"/>
    </location>
</feature>
<comment type="catalytic activity">
    <reaction evidence="7">
        <text>NAD(+) + NADPH + H(+)(in) = NADH + NADP(+) + H(+)(out)</text>
        <dbReference type="Rhea" id="RHEA:47992"/>
        <dbReference type="ChEBI" id="CHEBI:15378"/>
        <dbReference type="ChEBI" id="CHEBI:57540"/>
        <dbReference type="ChEBI" id="CHEBI:57783"/>
        <dbReference type="ChEBI" id="CHEBI:57945"/>
        <dbReference type="ChEBI" id="CHEBI:58349"/>
        <dbReference type="EC" id="7.1.1.1"/>
    </reaction>
</comment>
<evidence type="ECO:0000256" key="3">
    <source>
        <dbReference type="ARBA" id="ARBA00022741"/>
    </source>
</evidence>
<evidence type="ECO:0000256" key="4">
    <source>
        <dbReference type="ARBA" id="ARBA00022857"/>
    </source>
</evidence>
<dbReference type="EMBL" id="JBGUAW010000003">
    <property type="protein sequence ID" value="MFA9460335.1"/>
    <property type="molecule type" value="Genomic_DNA"/>
</dbReference>
<dbReference type="Proteomes" id="UP001575181">
    <property type="component" value="Unassembled WGS sequence"/>
</dbReference>
<evidence type="ECO:0000256" key="6">
    <source>
        <dbReference type="ARBA" id="ARBA00023027"/>
    </source>
</evidence>
<dbReference type="RefSeq" id="WP_373655118.1">
    <property type="nucleotide sequence ID" value="NZ_JBGUAW010000003.1"/>
</dbReference>
<evidence type="ECO:0000313" key="10">
    <source>
        <dbReference type="EMBL" id="MFA9460335.1"/>
    </source>
</evidence>
<dbReference type="InterPro" id="IPR007698">
    <property type="entry name" value="AlaDH/PNT_NAD(H)-bd"/>
</dbReference>
<dbReference type="SUPFAM" id="SSF52283">
    <property type="entry name" value="Formate/glycerate dehydrogenase catalytic domain-like"/>
    <property type="match status" value="1"/>
</dbReference>
<keyword evidence="6" id="KW-0520">NAD</keyword>
<proteinExistence type="predicted"/>
<keyword evidence="3" id="KW-0547">Nucleotide-binding</keyword>
<dbReference type="InterPro" id="IPR007886">
    <property type="entry name" value="AlaDH/PNT_N"/>
</dbReference>
<evidence type="ECO:0000256" key="7">
    <source>
        <dbReference type="ARBA" id="ARBA00048202"/>
    </source>
</evidence>
<dbReference type="Pfam" id="PF05222">
    <property type="entry name" value="AlaDh_PNT_N"/>
    <property type="match status" value="1"/>
</dbReference>
<evidence type="ECO:0000256" key="2">
    <source>
        <dbReference type="ARBA" id="ARBA00012943"/>
    </source>
</evidence>
<name>A0ABV4TUT9_9GAMM</name>
<dbReference type="EC" id="7.1.1.1" evidence="2"/>
<sequence>MAVTLGVPKETTETENRVALVPDVARQLIGRGMEVRMQPGAGAGAFFADGDYHDVRMVEEREDLYREADVLLKVQPPSLEEIDLLGPETAVLGLLDPLGSPERVSRLRDRGVTAFAMELVPRVARAQAMDALSSQASIAGYKAALMAADLAPRFFPMLTTAAGTVRPAKVLVLGAGVAGLQAIATSHRLGASVSAYDVRPETKDQVASLGATFLELGVGASAEGGYARELTEEEKRQEQELLADRIADMDVVISTAAVPGRKAPILVREADVTAMRPGSVIVDLAAETGGNCECTQAGETVRHEGVLVYGPRNVPGRLPVHASEMYARNLANFLDLLVRDGQWAPDWEDEVVAQTVLTREGSVVPETVRERVEGGAT</sequence>
<dbReference type="SMART" id="SM01003">
    <property type="entry name" value="AlaDh_PNT_N"/>
    <property type="match status" value="1"/>
</dbReference>
<reference evidence="10 11" key="1">
    <citation type="submission" date="2024-08" db="EMBL/GenBank/DDBJ databases">
        <title>Whole-genome sequencing of halo(alkali)philic microorganisms from hypersaline lakes.</title>
        <authorList>
            <person name="Sorokin D.Y."/>
            <person name="Merkel A.Y."/>
            <person name="Messina E."/>
            <person name="Yakimov M."/>
        </authorList>
    </citation>
    <scope>NUCLEOTIDE SEQUENCE [LARGE SCALE GENOMIC DNA]</scope>
    <source>
        <strain evidence="10 11">Cl-TMA</strain>
    </source>
</reference>
<evidence type="ECO:0000313" key="11">
    <source>
        <dbReference type="Proteomes" id="UP001575181"/>
    </source>
</evidence>
<dbReference type="SUPFAM" id="SSF51735">
    <property type="entry name" value="NAD(P)-binding Rossmann-fold domains"/>
    <property type="match status" value="1"/>
</dbReference>
<protein>
    <recommendedName>
        <fullName evidence="2">proton-translocating NAD(P)(+) transhydrogenase</fullName>
        <ecNumber evidence="2">7.1.1.1</ecNumber>
    </recommendedName>
</protein>
<evidence type="ECO:0000259" key="9">
    <source>
        <dbReference type="SMART" id="SM01003"/>
    </source>
</evidence>
<dbReference type="PANTHER" id="PTHR10160">
    <property type="entry name" value="NAD(P) TRANSHYDROGENASE"/>
    <property type="match status" value="1"/>
</dbReference>
<feature type="domain" description="Alanine dehydrogenase/pyridine nucleotide transhydrogenase N-terminal" evidence="9">
    <location>
        <begin position="6"/>
        <end position="139"/>
    </location>
</feature>
<keyword evidence="5" id="KW-1278">Translocase</keyword>
<keyword evidence="4" id="KW-0521">NADP</keyword>
<evidence type="ECO:0000259" key="8">
    <source>
        <dbReference type="SMART" id="SM01002"/>
    </source>
</evidence>
<organism evidence="10 11">
    <name type="scientific">Thiohalorhabdus methylotrophus</name>
    <dbReference type="NCBI Taxonomy" id="3242694"/>
    <lineage>
        <taxon>Bacteria</taxon>
        <taxon>Pseudomonadati</taxon>
        <taxon>Pseudomonadota</taxon>
        <taxon>Gammaproteobacteria</taxon>
        <taxon>Thiohalorhabdales</taxon>
        <taxon>Thiohalorhabdaceae</taxon>
        <taxon>Thiohalorhabdus</taxon>
    </lineage>
</organism>
<dbReference type="Gene3D" id="3.40.50.720">
    <property type="entry name" value="NAD(P)-binding Rossmann-like Domain"/>
    <property type="match status" value="2"/>
</dbReference>
<dbReference type="CDD" id="cd05304">
    <property type="entry name" value="Rubrum_tdh"/>
    <property type="match status" value="1"/>
</dbReference>
<dbReference type="Pfam" id="PF01262">
    <property type="entry name" value="AlaDh_PNT_C"/>
    <property type="match status" value="1"/>
</dbReference>
<comment type="caution">
    <text evidence="10">The sequence shown here is derived from an EMBL/GenBank/DDBJ whole genome shotgun (WGS) entry which is preliminary data.</text>
</comment>
<dbReference type="InterPro" id="IPR036291">
    <property type="entry name" value="NAD(P)-bd_dom_sf"/>
</dbReference>
<keyword evidence="11" id="KW-1185">Reference proteome</keyword>
<comment type="function">
    <text evidence="1">The transhydrogenation between NADH and NADP is coupled to respiration and ATP hydrolysis and functions as a proton pump across the membrane.</text>
</comment>